<evidence type="ECO:0000313" key="2">
    <source>
        <dbReference type="EMBL" id="MCA1856370.1"/>
    </source>
</evidence>
<evidence type="ECO:0000259" key="1">
    <source>
        <dbReference type="Pfam" id="PF13400"/>
    </source>
</evidence>
<sequence>MFVPLLLVVIGLCGLAIDMARIYNRKVDMHGIAKAAALAAARELNGTPQGIVAAKLAAAEAVGKLRYQHFFEGTAPVWSDEALSFSDASARSGTWLPASSVGTGMPQVQAAGLFFARVDTAALGAAASRVDTYFIKVLARVLRDDLAAVDVSDSAIAGRSAIKITPLAVCAMAPDAAAVREADAPSGAKLKELVQYGFRRGVSYDLMQLNPKGMAPARYAVNPVLEPGQTGPELDIRTLAPFACTGSMWVRRITGGAVRVSELPAAEPLAALRSALNTRFDTYSGTTCTPDGGAPDTNIRLYSYDQANGAAWMSPGTGSVAALSTTVRGRLETVADLPAPPPAPGDYGPLWSYARAARAPSSAQEQEPEDGYATFATADWPALYPSGPSAQGYPAAPAAPYQARSAPSAFYAPPRTAHKLLALPERRVLNIPLLDCAAGAPSGANTGAHVVGVGRFFMTVMATNERLVGEFAGLLPPQAVAAQVELYP</sequence>
<dbReference type="EMBL" id="JAHYBX010000003">
    <property type="protein sequence ID" value="MCA1856370.1"/>
    <property type="molecule type" value="Genomic_DNA"/>
</dbReference>
<dbReference type="InterPro" id="IPR028087">
    <property type="entry name" value="Tad_N"/>
</dbReference>
<feature type="domain" description="Putative Flp pilus-assembly TadG-like N-terminal" evidence="1">
    <location>
        <begin position="3"/>
        <end position="42"/>
    </location>
</feature>
<protein>
    <submittedName>
        <fullName evidence="2">Pilus assembly protein TadG-related protein</fullName>
    </submittedName>
</protein>
<dbReference type="Pfam" id="PF13400">
    <property type="entry name" value="Tad"/>
    <property type="match status" value="1"/>
</dbReference>
<comment type="caution">
    <text evidence="2">The sequence shown here is derived from an EMBL/GenBank/DDBJ whole genome shotgun (WGS) entry which is preliminary data.</text>
</comment>
<evidence type="ECO:0000313" key="3">
    <source>
        <dbReference type="Proteomes" id="UP001198602"/>
    </source>
</evidence>
<keyword evidence="3" id="KW-1185">Reference proteome</keyword>
<gene>
    <name evidence="2" type="ORF">LE190_10600</name>
</gene>
<proteinExistence type="predicted"/>
<organism evidence="2 3">
    <name type="scientific">Massilia hydrophila</name>
    <dbReference type="NCBI Taxonomy" id="3044279"/>
    <lineage>
        <taxon>Bacteria</taxon>
        <taxon>Pseudomonadati</taxon>
        <taxon>Pseudomonadota</taxon>
        <taxon>Betaproteobacteria</taxon>
        <taxon>Burkholderiales</taxon>
        <taxon>Oxalobacteraceae</taxon>
        <taxon>Telluria group</taxon>
        <taxon>Massilia</taxon>
    </lineage>
</organism>
<reference evidence="2 3" key="1">
    <citation type="submission" date="2021-07" db="EMBL/GenBank/DDBJ databases">
        <title>Characterization of Violacein-producing bacteria and related species.</title>
        <authorList>
            <person name="Wilson H.S."/>
            <person name="De Leon M.E."/>
        </authorList>
    </citation>
    <scope>NUCLEOTIDE SEQUENCE [LARGE SCALE GENOMIC DNA]</scope>
    <source>
        <strain evidence="2 3">HSC-2F05</strain>
    </source>
</reference>
<accession>A0ABS7YDD5</accession>
<name>A0ABS7YDD5_9BURK</name>
<dbReference type="Proteomes" id="UP001198602">
    <property type="component" value="Unassembled WGS sequence"/>
</dbReference>